<keyword evidence="1" id="KW-1133">Transmembrane helix</keyword>
<organism evidence="2 3">
    <name type="scientific">Paramecium tetraurelia</name>
    <dbReference type="NCBI Taxonomy" id="5888"/>
    <lineage>
        <taxon>Eukaryota</taxon>
        <taxon>Sar</taxon>
        <taxon>Alveolata</taxon>
        <taxon>Ciliophora</taxon>
        <taxon>Intramacronucleata</taxon>
        <taxon>Oligohymenophorea</taxon>
        <taxon>Peniculida</taxon>
        <taxon>Parameciidae</taxon>
        <taxon>Paramecium</taxon>
    </lineage>
</organism>
<dbReference type="Proteomes" id="UP000000600">
    <property type="component" value="Unassembled WGS sequence"/>
</dbReference>
<keyword evidence="1" id="KW-0472">Membrane</keyword>
<dbReference type="GO" id="GO:0007131">
    <property type="term" value="P:reciprocal meiotic recombination"/>
    <property type="evidence" value="ECO:0000318"/>
    <property type="project" value="GO_Central"/>
</dbReference>
<sequence length="604" mass="70442">MFDKSKKILNSLGNQTIDTCDIYGQLPNFRVLEKARYTTLVGCCMTFLIGSATLIYLITELITLIDQAEPSVVQSEKQIFNSTVLVFVIKQFPLYNDNFTLAITIANQNSEPIEGNLKYYNITVNQCVRMRNVNYKTGSVNVTLKYELLKTSCTSLPIAPCKKEDFNNELQRDFFENTRLGVVQCLDREYLQRNPPVLQGQISGSLYQYLVIQLSVCKNSTEYQGCAPKEEIYKVLSAGHYSVYASDYLMQLNNPGQPYSQLINLDINSFSITTSKMLQWTYRIVETHTDDGLLLSTDRVDLNLVKQDRREYSELYNDNYLVYHYIQLDYKKIIYRRTYIKLQTILSKIGGIWQFFVILTAIILNPLINNLMTISIANELYRFPKTQNSKHSHQKINLNNQTKDDPIFDDPLSMIGQDQLPKKEERLSKNLYESFFILLGCNKKKGEMFTKVKQEILRQLDIVKIIEKLHQIDMLRLVLLNEEQNNLFDLLPKPLLQIGQENPDNLADEFFQEMELQKSFRMIKNKKLQTKLKDYYSSFSSLQQDRHKSIIDDKLLHMIDKNIVQFFEQIQSSQQRNLNLSPVDPLFRSKNEESIMEPQIQKPK</sequence>
<dbReference type="InParanoid" id="A0BJG2"/>
<accession>A0BJG2</accession>
<dbReference type="PANTHER" id="PTHR31398:SF0">
    <property type="entry name" value="MEIOTIC NUCLEAR DIVISION PROTEIN 1 HOMOLOG"/>
    <property type="match status" value="1"/>
</dbReference>
<dbReference type="OrthoDB" id="298603at2759"/>
<gene>
    <name evidence="2" type="ORF">GSPATT00029306001</name>
</gene>
<evidence type="ECO:0008006" key="4">
    <source>
        <dbReference type="Google" id="ProtNLM"/>
    </source>
</evidence>
<reference evidence="2 3" key="1">
    <citation type="journal article" date="2006" name="Nature">
        <title>Global trends of whole-genome duplications revealed by the ciliate Paramecium tetraurelia.</title>
        <authorList>
            <consortium name="Genoscope"/>
            <person name="Aury J.-M."/>
            <person name="Jaillon O."/>
            <person name="Duret L."/>
            <person name="Noel B."/>
            <person name="Jubin C."/>
            <person name="Porcel B.M."/>
            <person name="Segurens B."/>
            <person name="Daubin V."/>
            <person name="Anthouard V."/>
            <person name="Aiach N."/>
            <person name="Arnaiz O."/>
            <person name="Billaut A."/>
            <person name="Beisson J."/>
            <person name="Blanc I."/>
            <person name="Bouhouche K."/>
            <person name="Camara F."/>
            <person name="Duharcourt S."/>
            <person name="Guigo R."/>
            <person name="Gogendeau D."/>
            <person name="Katinka M."/>
            <person name="Keller A.-M."/>
            <person name="Kissmehl R."/>
            <person name="Klotz C."/>
            <person name="Koll F."/>
            <person name="Le Moue A."/>
            <person name="Lepere C."/>
            <person name="Malinsky S."/>
            <person name="Nowacki M."/>
            <person name="Nowak J.K."/>
            <person name="Plattner H."/>
            <person name="Poulain J."/>
            <person name="Ruiz F."/>
            <person name="Serrano V."/>
            <person name="Zagulski M."/>
            <person name="Dessen P."/>
            <person name="Betermier M."/>
            <person name="Weissenbach J."/>
            <person name="Scarpelli C."/>
            <person name="Schachter V."/>
            <person name="Sperling L."/>
            <person name="Meyer E."/>
            <person name="Cohen J."/>
            <person name="Wincker P."/>
        </authorList>
    </citation>
    <scope>NUCLEOTIDE SEQUENCE [LARGE SCALE GENOMIC DNA]</scope>
    <source>
        <strain evidence="2 3">Stock d4-2</strain>
    </source>
</reference>
<dbReference type="AlphaFoldDB" id="A0BJG2"/>
<name>A0BJG2_PARTE</name>
<evidence type="ECO:0000313" key="3">
    <source>
        <dbReference type="Proteomes" id="UP000000600"/>
    </source>
</evidence>
<dbReference type="HOGENOM" id="CLU_009697_2_0_1"/>
<feature type="transmembrane region" description="Helical" evidence="1">
    <location>
        <begin position="37"/>
        <end position="58"/>
    </location>
</feature>
<dbReference type="EMBL" id="CT867998">
    <property type="protein sequence ID" value="CAK58679.1"/>
    <property type="molecule type" value="Genomic_DNA"/>
</dbReference>
<dbReference type="PANTHER" id="PTHR31398">
    <property type="entry name" value="MEIOTIC NUCLEAR DIVISION PROTEIN 1 HOMOLOG"/>
    <property type="match status" value="1"/>
</dbReference>
<evidence type="ECO:0000256" key="1">
    <source>
        <dbReference type="SAM" id="Phobius"/>
    </source>
</evidence>
<dbReference type="OMA" id="QDRREYS"/>
<keyword evidence="1" id="KW-0812">Transmembrane</keyword>
<evidence type="ECO:0000313" key="2">
    <source>
        <dbReference type="EMBL" id="CAK58679.1"/>
    </source>
</evidence>
<dbReference type="RefSeq" id="XP_001426077.1">
    <property type="nucleotide sequence ID" value="XM_001426040.1"/>
</dbReference>
<dbReference type="GeneID" id="5011861"/>
<keyword evidence="3" id="KW-1185">Reference proteome</keyword>
<proteinExistence type="predicted"/>
<protein>
    <recommendedName>
        <fullName evidence="4">Transmembrane protein</fullName>
    </recommendedName>
</protein>
<dbReference type="KEGG" id="ptm:GSPATT00029306001"/>